<accession>A0A0N0NND4</accession>
<comment type="similarity">
    <text evidence="1">Belongs to the short-chain dehydrogenases/reductases (SDR) family.</text>
</comment>
<dbReference type="Proteomes" id="UP000038010">
    <property type="component" value="Unassembled WGS sequence"/>
</dbReference>
<dbReference type="RefSeq" id="XP_018001361.1">
    <property type="nucleotide sequence ID" value="XM_018149550.1"/>
</dbReference>
<dbReference type="PANTHER" id="PTHR42760:SF115">
    <property type="entry name" value="3-OXOACYL-[ACYL-CARRIER-PROTEIN] REDUCTASE FABG"/>
    <property type="match status" value="1"/>
</dbReference>
<name>A0A0N0NND4_9EURO</name>
<sequence>MEAFATYPDLEGKVVVVMGIGQSGPTDVETWGNGAAIALGFTHNKATVFGCDISIAAAEFTARRLRERGGACDVMAADVTKLADVQTVIDSVMEKYDRIDILVNNVGMTISGDPATLEEAVWDKQIDINLKSVYLACHVVLPIMQKQGFGSIINNASIAGIRYLGKPQVAYNAAKAAVIQFTKATACIYAPIGIRMNAVAPGLMHVPLVETLARSEDPGQQAAYRKIVENNVPMGHMGDAVDVANGVVFLSSASARYITGHTLVIDGGLTCSTGT</sequence>
<dbReference type="AlphaFoldDB" id="A0A0N0NND4"/>
<dbReference type="OrthoDB" id="498125at2759"/>
<evidence type="ECO:0000256" key="2">
    <source>
        <dbReference type="ARBA" id="ARBA00022857"/>
    </source>
</evidence>
<dbReference type="VEuPathDB" id="FungiDB:AB675_9048"/>
<proteinExistence type="inferred from homology"/>
<dbReference type="Gene3D" id="3.40.50.720">
    <property type="entry name" value="NAD(P)-binding Rossmann-like Domain"/>
    <property type="match status" value="1"/>
</dbReference>
<dbReference type="InterPro" id="IPR020904">
    <property type="entry name" value="Sc_DH/Rdtase_CS"/>
</dbReference>
<gene>
    <name evidence="4" type="ORF">AB675_9048</name>
</gene>
<reference evidence="4 5" key="1">
    <citation type="submission" date="2015-06" db="EMBL/GenBank/DDBJ databases">
        <title>Draft genome of the ant-associated black yeast Phialophora attae CBS 131958.</title>
        <authorList>
            <person name="Moreno L.F."/>
            <person name="Stielow B.J."/>
            <person name="de Hoog S."/>
            <person name="Vicente V.A."/>
            <person name="Weiss V.A."/>
            <person name="de Vries M."/>
            <person name="Cruz L.M."/>
            <person name="Souza E.M."/>
        </authorList>
    </citation>
    <scope>NUCLEOTIDE SEQUENCE [LARGE SCALE GENOMIC DNA]</scope>
    <source>
        <strain evidence="4 5">CBS 131958</strain>
    </source>
</reference>
<dbReference type="FunFam" id="3.40.50.720:FF:000084">
    <property type="entry name" value="Short-chain dehydrogenase reductase"/>
    <property type="match status" value="1"/>
</dbReference>
<evidence type="ECO:0000313" key="4">
    <source>
        <dbReference type="EMBL" id="KPI41398.1"/>
    </source>
</evidence>
<keyword evidence="2" id="KW-0521">NADP</keyword>
<evidence type="ECO:0000256" key="3">
    <source>
        <dbReference type="ARBA" id="ARBA00023002"/>
    </source>
</evidence>
<dbReference type="GO" id="GO:0016616">
    <property type="term" value="F:oxidoreductase activity, acting on the CH-OH group of donors, NAD or NADP as acceptor"/>
    <property type="evidence" value="ECO:0007669"/>
    <property type="project" value="TreeGrafter"/>
</dbReference>
<protein>
    <submittedName>
        <fullName evidence="4">3-oxoacyl-[acyl-carrier-protein] FabG</fullName>
    </submittedName>
</protein>
<comment type="caution">
    <text evidence="4">The sequence shown here is derived from an EMBL/GenBank/DDBJ whole genome shotgun (WGS) entry which is preliminary data.</text>
</comment>
<dbReference type="PRINTS" id="PR00081">
    <property type="entry name" value="GDHRDH"/>
</dbReference>
<keyword evidence="5" id="KW-1185">Reference proteome</keyword>
<dbReference type="PRINTS" id="PR00080">
    <property type="entry name" value="SDRFAMILY"/>
</dbReference>
<organism evidence="4 5">
    <name type="scientific">Cyphellophora attinorum</name>
    <dbReference type="NCBI Taxonomy" id="1664694"/>
    <lineage>
        <taxon>Eukaryota</taxon>
        <taxon>Fungi</taxon>
        <taxon>Dikarya</taxon>
        <taxon>Ascomycota</taxon>
        <taxon>Pezizomycotina</taxon>
        <taxon>Eurotiomycetes</taxon>
        <taxon>Chaetothyriomycetidae</taxon>
        <taxon>Chaetothyriales</taxon>
        <taxon>Cyphellophoraceae</taxon>
        <taxon>Cyphellophora</taxon>
    </lineage>
</organism>
<dbReference type="PROSITE" id="PS00061">
    <property type="entry name" value="ADH_SHORT"/>
    <property type="match status" value="1"/>
</dbReference>
<dbReference type="GeneID" id="28741430"/>
<dbReference type="InterPro" id="IPR002347">
    <property type="entry name" value="SDR_fam"/>
</dbReference>
<dbReference type="STRING" id="1664694.A0A0N0NND4"/>
<dbReference type="EMBL" id="LFJN01000009">
    <property type="protein sequence ID" value="KPI41398.1"/>
    <property type="molecule type" value="Genomic_DNA"/>
</dbReference>
<dbReference type="SUPFAM" id="SSF51735">
    <property type="entry name" value="NAD(P)-binding Rossmann-fold domains"/>
    <property type="match status" value="1"/>
</dbReference>
<dbReference type="PANTHER" id="PTHR42760">
    <property type="entry name" value="SHORT-CHAIN DEHYDROGENASES/REDUCTASES FAMILY MEMBER"/>
    <property type="match status" value="1"/>
</dbReference>
<dbReference type="Pfam" id="PF13561">
    <property type="entry name" value="adh_short_C2"/>
    <property type="match status" value="1"/>
</dbReference>
<keyword evidence="3" id="KW-0560">Oxidoreductase</keyword>
<evidence type="ECO:0000256" key="1">
    <source>
        <dbReference type="ARBA" id="ARBA00006484"/>
    </source>
</evidence>
<dbReference type="InterPro" id="IPR036291">
    <property type="entry name" value="NAD(P)-bd_dom_sf"/>
</dbReference>
<evidence type="ECO:0000313" key="5">
    <source>
        <dbReference type="Proteomes" id="UP000038010"/>
    </source>
</evidence>